<dbReference type="InterPro" id="IPR000352">
    <property type="entry name" value="Pep_chain_release_fac_I"/>
</dbReference>
<dbReference type="AlphaFoldDB" id="A0A2H0W2I3"/>
<organism evidence="10 11">
    <name type="scientific">Candidatus Buchananbacteria bacterium CG10_big_fil_rev_8_21_14_0_10_42_9</name>
    <dbReference type="NCBI Taxonomy" id="1974526"/>
    <lineage>
        <taxon>Bacteria</taxon>
        <taxon>Candidatus Buchananiibacteriota</taxon>
    </lineage>
</organism>
<dbReference type="SUPFAM" id="SSF75620">
    <property type="entry name" value="Release factor"/>
    <property type="match status" value="1"/>
</dbReference>
<evidence type="ECO:0000256" key="3">
    <source>
        <dbReference type="ARBA" id="ARBA00022481"/>
    </source>
</evidence>
<proteinExistence type="inferred from homology"/>
<dbReference type="Pfam" id="PF03462">
    <property type="entry name" value="PCRF"/>
    <property type="match status" value="1"/>
</dbReference>
<dbReference type="PROSITE" id="PS00745">
    <property type="entry name" value="RF_PROK_I"/>
    <property type="match status" value="1"/>
</dbReference>
<keyword evidence="3 5" id="KW-0488">Methylation</keyword>
<name>A0A2H0W2I3_9BACT</name>
<keyword evidence="4 5" id="KW-0648">Protein biosynthesis</keyword>
<gene>
    <name evidence="5" type="primary">prfA</name>
    <name evidence="10" type="ORF">COT81_00265</name>
</gene>
<evidence type="ECO:0000256" key="4">
    <source>
        <dbReference type="ARBA" id="ARBA00022917"/>
    </source>
</evidence>
<keyword evidence="7" id="KW-0175">Coiled coil</keyword>
<dbReference type="Pfam" id="PF00472">
    <property type="entry name" value="RF-1"/>
    <property type="match status" value="1"/>
</dbReference>
<dbReference type="NCBIfam" id="NF001859">
    <property type="entry name" value="PRK00591.1"/>
    <property type="match status" value="1"/>
</dbReference>
<dbReference type="PANTHER" id="PTHR43804:SF7">
    <property type="entry name" value="LD18447P"/>
    <property type="match status" value="1"/>
</dbReference>
<evidence type="ECO:0000256" key="2">
    <source>
        <dbReference type="ARBA" id="ARBA00010835"/>
    </source>
</evidence>
<sequence>MPQNFQNILNRFNQLEQDLANPNISSNPSKLKNVSQEYQKLKPAVDVINELQQNEDKLAEAKDTLSSEDETLKTLAEEEINTLIGQREGLLQKLDELLKPEDPMANKDIIMEIRAGTGGDEAALFAADLYRMYSRYAEQRGWKVGVISSSRNEIGGFKEIIFEIKGEQVYQCLHLESGTHRVQRVPETEKSGRVHTSAATVAVLPEVDDVDIDIKPEDLKIDVYRSGGKGGQSVNTTDSAVRITHLPTGTVVACQDERSQAQNKLKAMQVLRARLYDAQLQSQQQKRAADRKKQIGSGDRSEKIRTYNYPQDRITDHRIKHSWNNIVTILDGNLQPIVDALHEAETKL</sequence>
<feature type="compositionally biased region" description="Basic and acidic residues" evidence="8">
    <location>
        <begin position="287"/>
        <end position="305"/>
    </location>
</feature>
<dbReference type="Gene3D" id="6.10.140.1950">
    <property type="match status" value="1"/>
</dbReference>
<evidence type="ECO:0000256" key="7">
    <source>
        <dbReference type="SAM" id="Coils"/>
    </source>
</evidence>
<evidence type="ECO:0000259" key="9">
    <source>
        <dbReference type="PROSITE" id="PS00745"/>
    </source>
</evidence>
<comment type="subcellular location">
    <subcellularLocation>
        <location evidence="5">Cytoplasm</location>
    </subcellularLocation>
</comment>
<comment type="function">
    <text evidence="1 5">Peptide chain release factor 1 directs the termination of translation in response to the peptide chain termination codons UAG and UAA.</text>
</comment>
<dbReference type="GO" id="GO:0005737">
    <property type="term" value="C:cytoplasm"/>
    <property type="evidence" value="ECO:0007669"/>
    <property type="project" value="UniProtKB-SubCell"/>
</dbReference>
<dbReference type="Gene3D" id="3.30.160.20">
    <property type="match status" value="1"/>
</dbReference>
<dbReference type="HAMAP" id="MF_00093">
    <property type="entry name" value="Rel_fac_1"/>
    <property type="match status" value="1"/>
</dbReference>
<dbReference type="Gene3D" id="3.30.70.1660">
    <property type="match status" value="1"/>
</dbReference>
<dbReference type="SMART" id="SM00937">
    <property type="entry name" value="PCRF"/>
    <property type="match status" value="1"/>
</dbReference>
<evidence type="ECO:0000313" key="10">
    <source>
        <dbReference type="EMBL" id="PIS05582.1"/>
    </source>
</evidence>
<evidence type="ECO:0000256" key="5">
    <source>
        <dbReference type="HAMAP-Rule" id="MF_00093"/>
    </source>
</evidence>
<feature type="coiled-coil region" evidence="7">
    <location>
        <begin position="44"/>
        <end position="78"/>
    </location>
</feature>
<dbReference type="NCBIfam" id="TIGR00019">
    <property type="entry name" value="prfA"/>
    <property type="match status" value="1"/>
</dbReference>
<dbReference type="InterPro" id="IPR045853">
    <property type="entry name" value="Pep_chain_release_fac_I_sf"/>
</dbReference>
<dbReference type="InterPro" id="IPR050057">
    <property type="entry name" value="Prokaryotic/Mito_RF"/>
</dbReference>
<dbReference type="EMBL" id="PEZZ01000002">
    <property type="protein sequence ID" value="PIS05582.1"/>
    <property type="molecule type" value="Genomic_DNA"/>
</dbReference>
<comment type="PTM">
    <text evidence="5">Methylated by PrmC. Methylation increases the termination efficiency of RF1.</text>
</comment>
<dbReference type="FunFam" id="3.30.160.20:FF:000004">
    <property type="entry name" value="Peptide chain release factor 1"/>
    <property type="match status" value="1"/>
</dbReference>
<protein>
    <recommendedName>
        <fullName evidence="5 6">Peptide chain release factor 1</fullName>
        <shortName evidence="5">RF-1</shortName>
    </recommendedName>
</protein>
<dbReference type="FunFam" id="3.30.70.1660:FF:000002">
    <property type="entry name" value="Peptide chain release factor 1"/>
    <property type="match status" value="1"/>
</dbReference>
<feature type="domain" description="Prokaryotic-type class I peptide chain release factors" evidence="9">
    <location>
        <begin position="225"/>
        <end position="241"/>
    </location>
</feature>
<dbReference type="InterPro" id="IPR005139">
    <property type="entry name" value="PCRF"/>
</dbReference>
<comment type="caution">
    <text evidence="10">The sequence shown here is derived from an EMBL/GenBank/DDBJ whole genome shotgun (WGS) entry which is preliminary data.</text>
</comment>
<reference evidence="11" key="1">
    <citation type="submission" date="2017-09" db="EMBL/GenBank/DDBJ databases">
        <title>Depth-based differentiation of microbial function through sediment-hosted aquifers and enrichment of novel symbionts in the deep terrestrial subsurface.</title>
        <authorList>
            <person name="Probst A.J."/>
            <person name="Ladd B."/>
            <person name="Jarett J.K."/>
            <person name="Geller-Mcgrath D.E."/>
            <person name="Sieber C.M.K."/>
            <person name="Emerson J.B."/>
            <person name="Anantharaman K."/>
            <person name="Thomas B.C."/>
            <person name="Malmstrom R."/>
            <person name="Stieglmeier M."/>
            <person name="Klingl A."/>
            <person name="Woyke T."/>
            <person name="Ryan C.M."/>
            <person name="Banfield J.F."/>
        </authorList>
    </citation>
    <scope>NUCLEOTIDE SEQUENCE [LARGE SCALE GENOMIC DNA]</scope>
</reference>
<evidence type="ECO:0000256" key="8">
    <source>
        <dbReference type="SAM" id="MobiDB-lite"/>
    </source>
</evidence>
<dbReference type="PANTHER" id="PTHR43804">
    <property type="entry name" value="LD18447P"/>
    <property type="match status" value="1"/>
</dbReference>
<dbReference type="Proteomes" id="UP000230935">
    <property type="component" value="Unassembled WGS sequence"/>
</dbReference>
<evidence type="ECO:0000313" key="11">
    <source>
        <dbReference type="Proteomes" id="UP000230935"/>
    </source>
</evidence>
<accession>A0A2H0W2I3</accession>
<feature type="modified residue" description="N5-methylglutamine" evidence="5">
    <location>
        <position position="232"/>
    </location>
</feature>
<evidence type="ECO:0000256" key="6">
    <source>
        <dbReference type="NCBIfam" id="TIGR00019"/>
    </source>
</evidence>
<dbReference type="GO" id="GO:0016149">
    <property type="term" value="F:translation release factor activity, codon specific"/>
    <property type="evidence" value="ECO:0007669"/>
    <property type="project" value="UniProtKB-UniRule"/>
</dbReference>
<evidence type="ECO:0000256" key="1">
    <source>
        <dbReference type="ARBA" id="ARBA00002986"/>
    </source>
</evidence>
<comment type="similarity">
    <text evidence="2 5">Belongs to the prokaryotic/mitochondrial release factor family.</text>
</comment>
<keyword evidence="5" id="KW-0963">Cytoplasm</keyword>
<feature type="region of interest" description="Disordered" evidence="8">
    <location>
        <begin position="282"/>
        <end position="309"/>
    </location>
</feature>
<dbReference type="InterPro" id="IPR004373">
    <property type="entry name" value="RF-1"/>
</dbReference>